<dbReference type="InterPro" id="IPR036047">
    <property type="entry name" value="F-box-like_dom_sf"/>
</dbReference>
<comment type="pathway">
    <text evidence="3">Protein modification; protein ubiquitination.</text>
</comment>
<evidence type="ECO:0000256" key="4">
    <source>
        <dbReference type="ARBA" id="ARBA00022490"/>
    </source>
</evidence>
<keyword evidence="5" id="KW-0597">Phosphoprotein</keyword>
<feature type="non-terminal residue" evidence="13">
    <location>
        <position position="497"/>
    </location>
</feature>
<dbReference type="GO" id="GO:0048471">
    <property type="term" value="C:perinuclear region of cytoplasm"/>
    <property type="evidence" value="ECO:0007669"/>
    <property type="project" value="UniProtKB-SubCell"/>
</dbReference>
<comment type="subcellular location">
    <subcellularLocation>
        <location evidence="2">Cytoplasm</location>
        <location evidence="2">Perinuclear region</location>
    </subcellularLocation>
    <subcellularLocation>
        <location evidence="1">Golgi apparatus</location>
    </subcellularLocation>
</comment>
<dbReference type="Gene3D" id="1.20.1280.50">
    <property type="match status" value="1"/>
</dbReference>
<dbReference type="EMBL" id="VZSE01002339">
    <property type="protein sequence ID" value="NWX55160.1"/>
    <property type="molecule type" value="Genomic_DNA"/>
</dbReference>
<accession>A0A7K6X774</accession>
<dbReference type="InterPro" id="IPR001810">
    <property type="entry name" value="F-box_dom"/>
</dbReference>
<dbReference type="Proteomes" id="UP000587587">
    <property type="component" value="Unassembled WGS sequence"/>
</dbReference>
<dbReference type="PANTHER" id="PTHR19855">
    <property type="entry name" value="WD40 REPEAT PROTEIN 12, 37"/>
    <property type="match status" value="1"/>
</dbReference>
<evidence type="ECO:0000256" key="9">
    <source>
        <dbReference type="ARBA" id="ARBA00023034"/>
    </source>
</evidence>
<reference evidence="13 14" key="1">
    <citation type="submission" date="2019-09" db="EMBL/GenBank/DDBJ databases">
        <title>Bird 10,000 Genomes (B10K) Project - Family phase.</title>
        <authorList>
            <person name="Zhang G."/>
        </authorList>
    </citation>
    <scope>NUCLEOTIDE SEQUENCE [LARGE SCALE GENOMIC DNA]</scope>
    <source>
        <strain evidence="13">B10K-UC-030-53</strain>
    </source>
</reference>
<dbReference type="InterPro" id="IPR036322">
    <property type="entry name" value="WD40_repeat_dom_sf"/>
</dbReference>
<dbReference type="FunFam" id="1.20.1280.50:FF:000025">
    <property type="entry name" value="F-box and WD repeat domain containing 8"/>
    <property type="match status" value="1"/>
</dbReference>
<evidence type="ECO:0000313" key="14">
    <source>
        <dbReference type="Proteomes" id="UP000587587"/>
    </source>
</evidence>
<keyword evidence="6" id="KW-0853">WD repeat</keyword>
<evidence type="ECO:0000256" key="8">
    <source>
        <dbReference type="ARBA" id="ARBA00022990"/>
    </source>
</evidence>
<gene>
    <name evidence="13" type="primary">Fbxw8</name>
    <name evidence="13" type="ORF">PROCAF_R02915</name>
</gene>
<keyword evidence="9" id="KW-0333">Golgi apparatus</keyword>
<comment type="caution">
    <text evidence="13">The sequence shown here is derived from an EMBL/GenBank/DDBJ whole genome shotgun (WGS) entry which is preliminary data.</text>
</comment>
<evidence type="ECO:0000313" key="13">
    <source>
        <dbReference type="EMBL" id="NWX55160.1"/>
    </source>
</evidence>
<proteinExistence type="predicted"/>
<sequence>FQNEINEVPFFDMQLPYELALKIFQYLGKAELGRCAQVSKTWKILAEDEVLWYHLCQEEGYLLDMSISDHSCWKLALKNCRAREQMLKTNWKNRVGAVSQLRYEPGRVLCDVHCCDGVVMAGYTSGEVRLWDTRTWDHAAPALAAAAGPGGAGAPPHVSFVRINSSLAVAAYEDGAVAVWSPPLGPEPVRRFQHSQRLRALALAPRGPAVATASGLQVRVESPDDNGFWQTPATFEIHKLVNFLNLVPDVTGSPVAVAAAEDIVYLLKAEDPGKILHSVYGQPVTCLDVAAHEAAFGIKTFGWLLNEPNQILLYNLETNQCVTKVGNSIGDFSCVNLHSSPPNMLVAGNKDRRVRVFDLRRGEAACCAHGHRLGVSAVRMDEWKVVSGGEEGLVCVWDQRMGAKLWEMHARHPVRHVWFNSHILVTANIPEEKNPRGFSITEDDPSLHRKYQGVIYCYEFSGDPQAVDSVLPICRSSYHGVTGYSYNISLAVPYDSI</sequence>
<dbReference type="SUPFAM" id="SSF50978">
    <property type="entry name" value="WD40 repeat-like"/>
    <property type="match status" value="1"/>
</dbReference>
<evidence type="ECO:0000256" key="11">
    <source>
        <dbReference type="ARBA" id="ARBA00079847"/>
    </source>
</evidence>
<dbReference type="PROSITE" id="PS50181">
    <property type="entry name" value="FBOX"/>
    <property type="match status" value="1"/>
</dbReference>
<protein>
    <recommendedName>
        <fullName evidence="10">F-box/WD repeat-containing protein 8</fullName>
    </recommendedName>
    <alternativeName>
        <fullName evidence="11">F-box and WD-40 domain-containing protein 8</fullName>
    </alternativeName>
</protein>
<keyword evidence="4" id="KW-0963">Cytoplasm</keyword>
<dbReference type="AlphaFoldDB" id="A0A7K6X774"/>
<evidence type="ECO:0000256" key="2">
    <source>
        <dbReference type="ARBA" id="ARBA00004556"/>
    </source>
</evidence>
<dbReference type="PANTHER" id="PTHR19855:SF16">
    <property type="entry name" value="F-BOX AND WD REPEAT DOMAIN CONTAINING 8"/>
    <property type="match status" value="1"/>
</dbReference>
<dbReference type="InterPro" id="IPR015943">
    <property type="entry name" value="WD40/YVTN_repeat-like_dom_sf"/>
</dbReference>
<keyword evidence="14" id="KW-1185">Reference proteome</keyword>
<name>A0A7K6X774_9PASE</name>
<dbReference type="SUPFAM" id="SSF81383">
    <property type="entry name" value="F-box domain"/>
    <property type="match status" value="1"/>
</dbReference>
<dbReference type="GO" id="GO:0005794">
    <property type="term" value="C:Golgi apparatus"/>
    <property type="evidence" value="ECO:0007669"/>
    <property type="project" value="UniProtKB-SubCell"/>
</dbReference>
<feature type="non-terminal residue" evidence="13">
    <location>
        <position position="1"/>
    </location>
</feature>
<keyword evidence="8" id="KW-0007">Acetylation</keyword>
<evidence type="ECO:0000256" key="1">
    <source>
        <dbReference type="ARBA" id="ARBA00004555"/>
    </source>
</evidence>
<evidence type="ECO:0000256" key="7">
    <source>
        <dbReference type="ARBA" id="ARBA00022737"/>
    </source>
</evidence>
<dbReference type="FunFam" id="2.130.10.10:FF:000308">
    <property type="entry name" value="F-box and WD repeat domain containing 8"/>
    <property type="match status" value="1"/>
</dbReference>
<evidence type="ECO:0000256" key="5">
    <source>
        <dbReference type="ARBA" id="ARBA00022553"/>
    </source>
</evidence>
<organism evidence="13 14">
    <name type="scientific">Promerops cafer</name>
    <name type="common">Cape sugarbird</name>
    <dbReference type="NCBI Taxonomy" id="254652"/>
    <lineage>
        <taxon>Eukaryota</taxon>
        <taxon>Metazoa</taxon>
        <taxon>Chordata</taxon>
        <taxon>Craniata</taxon>
        <taxon>Vertebrata</taxon>
        <taxon>Euteleostomi</taxon>
        <taxon>Archelosauria</taxon>
        <taxon>Archosauria</taxon>
        <taxon>Dinosauria</taxon>
        <taxon>Saurischia</taxon>
        <taxon>Theropoda</taxon>
        <taxon>Coelurosauria</taxon>
        <taxon>Aves</taxon>
        <taxon>Neognathae</taxon>
        <taxon>Neoaves</taxon>
        <taxon>Telluraves</taxon>
        <taxon>Australaves</taxon>
        <taxon>Passeriformes</taxon>
        <taxon>Passeroidea</taxon>
        <taxon>Nectariniidae</taxon>
        <taxon>Promerops</taxon>
    </lineage>
</organism>
<dbReference type="SMART" id="SM00256">
    <property type="entry name" value="FBOX"/>
    <property type="match status" value="1"/>
</dbReference>
<evidence type="ECO:0000256" key="6">
    <source>
        <dbReference type="ARBA" id="ARBA00022574"/>
    </source>
</evidence>
<keyword evidence="7" id="KW-0677">Repeat</keyword>
<evidence type="ECO:0000259" key="12">
    <source>
        <dbReference type="PROSITE" id="PS50181"/>
    </source>
</evidence>
<evidence type="ECO:0000256" key="3">
    <source>
        <dbReference type="ARBA" id="ARBA00004906"/>
    </source>
</evidence>
<dbReference type="CDD" id="cd22134">
    <property type="entry name" value="F-box_FBXW8"/>
    <property type="match status" value="1"/>
</dbReference>
<dbReference type="FunFam" id="2.130.10.10:FF:000428">
    <property type="entry name" value="F-box and WD repeat domain containing 8"/>
    <property type="match status" value="1"/>
</dbReference>
<dbReference type="SMART" id="SM00320">
    <property type="entry name" value="WD40"/>
    <property type="match status" value="4"/>
</dbReference>
<evidence type="ECO:0000256" key="10">
    <source>
        <dbReference type="ARBA" id="ARBA00072496"/>
    </source>
</evidence>
<dbReference type="Pfam" id="PF12937">
    <property type="entry name" value="F-box-like"/>
    <property type="match status" value="1"/>
</dbReference>
<feature type="domain" description="F-box" evidence="12">
    <location>
        <begin position="9"/>
        <end position="55"/>
    </location>
</feature>
<dbReference type="InterPro" id="IPR001680">
    <property type="entry name" value="WD40_rpt"/>
</dbReference>
<dbReference type="Gene3D" id="2.130.10.10">
    <property type="entry name" value="YVTN repeat-like/Quinoprotein amine dehydrogenase"/>
    <property type="match status" value="2"/>
</dbReference>